<dbReference type="Gene3D" id="3.40.50.150">
    <property type="entry name" value="Vaccinia Virus protein VP39"/>
    <property type="match status" value="1"/>
</dbReference>
<dbReference type="EMBL" id="JAGGNH010000006">
    <property type="protein sequence ID" value="KAJ0969962.1"/>
    <property type="molecule type" value="Genomic_DNA"/>
</dbReference>
<evidence type="ECO:0000313" key="5">
    <source>
        <dbReference type="EMBL" id="KAJ0969962.1"/>
    </source>
</evidence>
<reference evidence="5" key="1">
    <citation type="submission" date="2021-03" db="EMBL/GenBank/DDBJ databases">
        <authorList>
            <person name="Li Z."/>
            <person name="Yang C."/>
        </authorList>
    </citation>
    <scope>NUCLEOTIDE SEQUENCE</scope>
    <source>
        <strain evidence="5">Dzin_1.0</strain>
        <tissue evidence="5">Leaf</tissue>
    </source>
</reference>
<dbReference type="PANTHER" id="PTHR12176:SF76">
    <property type="entry name" value="S-ADENOSYL-L-METHIONINE-DEPENDENT METHYLTRANSFERASES SUPERFAMILY PROTEIN"/>
    <property type="match status" value="1"/>
</dbReference>
<comment type="similarity">
    <text evidence="1">Belongs to the methyltransferase superfamily.</text>
</comment>
<keyword evidence="6" id="KW-1185">Reference proteome</keyword>
<gene>
    <name evidence="5" type="ORF">J5N97_022839</name>
</gene>
<organism evidence="5 6">
    <name type="scientific">Dioscorea zingiberensis</name>
    <dbReference type="NCBI Taxonomy" id="325984"/>
    <lineage>
        <taxon>Eukaryota</taxon>
        <taxon>Viridiplantae</taxon>
        <taxon>Streptophyta</taxon>
        <taxon>Embryophyta</taxon>
        <taxon>Tracheophyta</taxon>
        <taxon>Spermatophyta</taxon>
        <taxon>Magnoliopsida</taxon>
        <taxon>Liliopsida</taxon>
        <taxon>Dioscoreales</taxon>
        <taxon>Dioscoreaceae</taxon>
        <taxon>Dioscorea</taxon>
    </lineage>
</organism>
<evidence type="ECO:0000256" key="4">
    <source>
        <dbReference type="SAM" id="MobiDB-lite"/>
    </source>
</evidence>
<accession>A0A9D5HB76</accession>
<keyword evidence="2" id="KW-0489">Methyltransferase</keyword>
<proteinExistence type="inferred from homology"/>
<dbReference type="FunFam" id="3.40.50.150:FF:000236">
    <property type="entry name" value="S-adenosyl-L-methionine-dependent methyltransferases superfamily protein"/>
    <property type="match status" value="1"/>
</dbReference>
<dbReference type="InterPro" id="IPR051419">
    <property type="entry name" value="Lys/N-term_MeTrsfase_sf"/>
</dbReference>
<dbReference type="GO" id="GO:0008168">
    <property type="term" value="F:methyltransferase activity"/>
    <property type="evidence" value="ECO:0007669"/>
    <property type="project" value="UniProtKB-KW"/>
</dbReference>
<feature type="compositionally biased region" description="Polar residues" evidence="4">
    <location>
        <begin position="19"/>
        <end position="29"/>
    </location>
</feature>
<feature type="compositionally biased region" description="Low complexity" evidence="4">
    <location>
        <begin position="47"/>
        <end position="63"/>
    </location>
</feature>
<keyword evidence="3" id="KW-0808">Transferase</keyword>
<reference evidence="5" key="2">
    <citation type="journal article" date="2022" name="Hortic Res">
        <title>The genome of Dioscorea zingiberensis sheds light on the biosynthesis, origin and evolution of the medicinally important diosgenin saponins.</title>
        <authorList>
            <person name="Li Y."/>
            <person name="Tan C."/>
            <person name="Li Z."/>
            <person name="Guo J."/>
            <person name="Li S."/>
            <person name="Chen X."/>
            <person name="Wang C."/>
            <person name="Dai X."/>
            <person name="Yang H."/>
            <person name="Song W."/>
            <person name="Hou L."/>
            <person name="Xu J."/>
            <person name="Tong Z."/>
            <person name="Xu A."/>
            <person name="Yuan X."/>
            <person name="Wang W."/>
            <person name="Yang Q."/>
            <person name="Chen L."/>
            <person name="Sun Z."/>
            <person name="Wang K."/>
            <person name="Pan B."/>
            <person name="Chen J."/>
            <person name="Bao Y."/>
            <person name="Liu F."/>
            <person name="Qi X."/>
            <person name="Gang D.R."/>
            <person name="Wen J."/>
            <person name="Li J."/>
        </authorList>
    </citation>
    <scope>NUCLEOTIDE SEQUENCE</scope>
    <source>
        <strain evidence="5">Dzin_1.0</strain>
    </source>
</reference>
<dbReference type="PANTHER" id="PTHR12176">
    <property type="entry name" value="SAM-DEPENDENT METHYLTRANSFERASE SUPERFAMILY PROTEIN"/>
    <property type="match status" value="1"/>
</dbReference>
<dbReference type="Proteomes" id="UP001085076">
    <property type="component" value="Miscellaneous, Linkage group lg06"/>
</dbReference>
<dbReference type="OrthoDB" id="2016285at2759"/>
<evidence type="ECO:0000256" key="3">
    <source>
        <dbReference type="ARBA" id="ARBA00022679"/>
    </source>
</evidence>
<evidence type="ECO:0000313" key="6">
    <source>
        <dbReference type="Proteomes" id="UP001085076"/>
    </source>
</evidence>
<dbReference type="SUPFAM" id="SSF53335">
    <property type="entry name" value="S-adenosyl-L-methionine-dependent methyltransferases"/>
    <property type="match status" value="1"/>
</dbReference>
<dbReference type="InterPro" id="IPR029063">
    <property type="entry name" value="SAM-dependent_MTases_sf"/>
</dbReference>
<dbReference type="GO" id="GO:0032259">
    <property type="term" value="P:methylation"/>
    <property type="evidence" value="ECO:0007669"/>
    <property type="project" value="UniProtKB-KW"/>
</dbReference>
<comment type="caution">
    <text evidence="5">The sequence shown here is derived from an EMBL/GenBank/DDBJ whole genome shotgun (WGS) entry which is preliminary data.</text>
</comment>
<sequence length="333" mass="35853">MVMAMALPISMKHPSSLANQHLCRTSPPQAHSHLLPCTRGKSRPSIRLPLPRTPRALDDPPAAADGDASFAVLASMQSQHNEIVVVDTPESRVLLLDSTHNIHSLLNKDQKWTGSYWDEFASLPAIVPPGPIGIFGLGGGTAAHLMLQSWPSLHLEGWEIDDILIDIAREYFGLSGLEQSTQAGGSLSVHIGDALSPSATVPGGFAGIIVDLFCDGKILPQLKEISTWLDMNKKLMPNGRIMVNCGGVHGELSDGGDGPTNINVSDASWMQNSTIKALCQAFPDKLSWKRLKEQESENYLALTGPTPDLNSWSAALPSPLSSNVKHWKPCKLA</sequence>
<dbReference type="AlphaFoldDB" id="A0A9D5HB76"/>
<feature type="region of interest" description="Disordered" evidence="4">
    <location>
        <begin position="19"/>
        <end position="63"/>
    </location>
</feature>
<name>A0A9D5HB76_9LILI</name>
<protein>
    <submittedName>
        <fullName evidence="5">Uncharacterized protein</fullName>
    </submittedName>
</protein>
<evidence type="ECO:0000256" key="1">
    <source>
        <dbReference type="ARBA" id="ARBA00008361"/>
    </source>
</evidence>
<evidence type="ECO:0000256" key="2">
    <source>
        <dbReference type="ARBA" id="ARBA00022603"/>
    </source>
</evidence>